<evidence type="ECO:0000256" key="1">
    <source>
        <dbReference type="SAM" id="MobiDB-lite"/>
    </source>
</evidence>
<dbReference type="RefSeq" id="WP_284388722.1">
    <property type="nucleotide sequence ID" value="NZ_BSNG01000001.1"/>
</dbReference>
<organism evidence="3 4">
    <name type="scientific">Devosia yakushimensis</name>
    <dbReference type="NCBI Taxonomy" id="470028"/>
    <lineage>
        <taxon>Bacteria</taxon>
        <taxon>Pseudomonadati</taxon>
        <taxon>Pseudomonadota</taxon>
        <taxon>Alphaproteobacteria</taxon>
        <taxon>Hyphomicrobiales</taxon>
        <taxon>Devosiaceae</taxon>
        <taxon>Devosia</taxon>
    </lineage>
</organism>
<evidence type="ECO:0000256" key="2">
    <source>
        <dbReference type="SAM" id="Phobius"/>
    </source>
</evidence>
<feature type="compositionally biased region" description="Basic and acidic residues" evidence="1">
    <location>
        <begin position="163"/>
        <end position="179"/>
    </location>
</feature>
<keyword evidence="2" id="KW-0812">Transmembrane</keyword>
<feature type="transmembrane region" description="Helical" evidence="2">
    <location>
        <begin position="105"/>
        <end position="124"/>
    </location>
</feature>
<comment type="caution">
    <text evidence="3">The sequence shown here is derived from an EMBL/GenBank/DDBJ whole genome shotgun (WGS) entry which is preliminary data.</text>
</comment>
<feature type="region of interest" description="Disordered" evidence="1">
    <location>
        <begin position="163"/>
        <end position="188"/>
    </location>
</feature>
<reference evidence="3" key="2">
    <citation type="submission" date="2023-01" db="EMBL/GenBank/DDBJ databases">
        <title>Draft genome sequence of Devosia yakushimensis strain NBRC 103855.</title>
        <authorList>
            <person name="Sun Q."/>
            <person name="Mori K."/>
        </authorList>
    </citation>
    <scope>NUCLEOTIDE SEQUENCE</scope>
    <source>
        <strain evidence="3">NBRC 103855</strain>
    </source>
</reference>
<evidence type="ECO:0000313" key="4">
    <source>
        <dbReference type="Proteomes" id="UP001161406"/>
    </source>
</evidence>
<keyword evidence="2" id="KW-0472">Membrane</keyword>
<feature type="transmembrane region" description="Helical" evidence="2">
    <location>
        <begin position="130"/>
        <end position="149"/>
    </location>
</feature>
<keyword evidence="2" id="KW-1133">Transmembrane helix</keyword>
<feature type="transmembrane region" description="Helical" evidence="2">
    <location>
        <begin position="65"/>
        <end position="84"/>
    </location>
</feature>
<keyword evidence="4" id="KW-1185">Reference proteome</keyword>
<proteinExistence type="predicted"/>
<protein>
    <submittedName>
        <fullName evidence="3">Uncharacterized protein</fullName>
    </submittedName>
</protein>
<evidence type="ECO:0000313" key="3">
    <source>
        <dbReference type="EMBL" id="GLQ09180.1"/>
    </source>
</evidence>
<dbReference type="Proteomes" id="UP001161406">
    <property type="component" value="Unassembled WGS sequence"/>
</dbReference>
<name>A0ABQ5UAM8_9HYPH</name>
<gene>
    <name evidence="3" type="ORF">GCM10007913_11120</name>
</gene>
<dbReference type="EMBL" id="BSNG01000001">
    <property type="protein sequence ID" value="GLQ09180.1"/>
    <property type="molecule type" value="Genomic_DNA"/>
</dbReference>
<reference evidence="3" key="1">
    <citation type="journal article" date="2014" name="Int. J. Syst. Evol. Microbiol.">
        <title>Complete genome of a new Firmicutes species belonging to the dominant human colonic microbiota ('Ruminococcus bicirculans') reveals two chromosomes and a selective capacity to utilize plant glucans.</title>
        <authorList>
            <consortium name="NISC Comparative Sequencing Program"/>
            <person name="Wegmann U."/>
            <person name="Louis P."/>
            <person name="Goesmann A."/>
            <person name="Henrissat B."/>
            <person name="Duncan S.H."/>
            <person name="Flint H.J."/>
        </authorList>
    </citation>
    <scope>NUCLEOTIDE SEQUENCE</scope>
    <source>
        <strain evidence="3">NBRC 103855</strain>
    </source>
</reference>
<accession>A0ABQ5UAM8</accession>
<sequence>MAAAFDAGLDFTIKRGTIEAVQPSAEQQLYRVFAEVSFTDGDGFRRVAAEPQLAEFLATDRSGTFYFYNALGQGALLAADIYGIGLRIADPEIWRSALRQSTTRMVPFVLAALIALVAACNTLAWLAWAVFLVAAALAAIHGLSVARLSRIAAAARRIRRSLEPARQPDHGHRTTDTGRFDNSLRLAL</sequence>